<dbReference type="GO" id="GO:0003682">
    <property type="term" value="F:chromatin binding"/>
    <property type="evidence" value="ECO:0007669"/>
    <property type="project" value="TreeGrafter"/>
</dbReference>
<dbReference type="PRINTS" id="PR00419">
    <property type="entry name" value="ADXRDTASE"/>
</dbReference>
<dbReference type="Gene3D" id="3.50.50.60">
    <property type="entry name" value="FAD/NAD(P)-binding domain"/>
    <property type="match status" value="1"/>
</dbReference>
<dbReference type="InterPro" id="IPR036188">
    <property type="entry name" value="FAD/NAD-bd_sf"/>
</dbReference>
<dbReference type="InterPro" id="IPR050281">
    <property type="entry name" value="Flavin_monoamine_oxidase"/>
</dbReference>
<evidence type="ECO:0000259" key="1">
    <source>
        <dbReference type="Pfam" id="PF01593"/>
    </source>
</evidence>
<evidence type="ECO:0000313" key="2">
    <source>
        <dbReference type="EMBL" id="OKO99024.1"/>
    </source>
</evidence>
<dbReference type="AlphaFoldDB" id="A0A1Q5TFL3"/>
<dbReference type="GO" id="GO:0016491">
    <property type="term" value="F:oxidoreductase activity"/>
    <property type="evidence" value="ECO:0007669"/>
    <property type="project" value="InterPro"/>
</dbReference>
<keyword evidence="3" id="KW-1185">Reference proteome</keyword>
<dbReference type="InterPro" id="IPR002937">
    <property type="entry name" value="Amino_oxidase"/>
</dbReference>
<gene>
    <name evidence="2" type="ORF">PENSUB_8941</name>
</gene>
<sequence>MSTKPHVGIIGAGFSGLRCADILVQSGARVTILEARDRIGGRVHQEVVGSHLVDLGPNWIHGTGENPIISIADATQTVAHDPEGRNISISRDGHLLGEDVVTKAEEFMWTTIGQAFEYSKQHGDTIPPERSLYDFFQEKLEQSDFSEEEKHLCLDSCKLWGAYVGDPIERQSLKFFCLEECIDGDNFFVASTYKRILEYVSRNVLSQADIRFKQAIVSIDAPPRNDAQSRHQITVATVTGERYSFDKVVVTCPLGWLKQNAEAFSPVLPIRLLEAIHSISYGRLEKVYVTFPRAFWHTPSINTNGQHAGSTSGSNPVKNPVFAQFLNPSYAEHPENIEWNQECISLAAMPTPYNHPTLLFYTYGPCSTHIVEQIASLDPHSSEYRKVLVGFFEPFYSRLPGYDITSPDCIPTAVMATRWQKDSYAGNGSYCNFQVGLTRADEDIEVLRSGAGVGSERGLWFAGEHTAPFEALGTTTGAYLSGERAAVQVCESLGLRISLYGVGD</sequence>
<feature type="domain" description="Amine oxidase" evidence="1">
    <location>
        <begin position="14"/>
        <end position="489"/>
    </location>
</feature>
<evidence type="ECO:0000313" key="3">
    <source>
        <dbReference type="Proteomes" id="UP000186955"/>
    </source>
</evidence>
<dbReference type="Pfam" id="PF01593">
    <property type="entry name" value="Amino_oxidase"/>
    <property type="match status" value="1"/>
</dbReference>
<dbReference type="PANTHER" id="PTHR10742:SF414">
    <property type="entry name" value="CONTAINING AMINE OXIDASE, PUTATIVE (AFU_ORTHOLOGUE AFUA_3G12150)-RELATED"/>
    <property type="match status" value="1"/>
</dbReference>
<dbReference type="EMBL" id="MNBE01000665">
    <property type="protein sequence ID" value="OKO99024.1"/>
    <property type="molecule type" value="Genomic_DNA"/>
</dbReference>
<dbReference type="GO" id="GO:0006338">
    <property type="term" value="P:chromatin remodeling"/>
    <property type="evidence" value="ECO:0007669"/>
    <property type="project" value="TreeGrafter"/>
</dbReference>
<accession>A0A1Q5TFL3</accession>
<name>A0A1Q5TFL3_9EURO</name>
<dbReference type="STRING" id="1316194.A0A1Q5TFL3"/>
<dbReference type="PANTHER" id="PTHR10742">
    <property type="entry name" value="FLAVIN MONOAMINE OXIDASE"/>
    <property type="match status" value="1"/>
</dbReference>
<dbReference type="SUPFAM" id="SSF51905">
    <property type="entry name" value="FAD/NAD(P)-binding domain"/>
    <property type="match status" value="1"/>
</dbReference>
<dbReference type="Gene3D" id="3.90.660.10">
    <property type="match status" value="1"/>
</dbReference>
<protein>
    <submittedName>
        <fullName evidence="2">Protein FLOWERING LOCUS D</fullName>
    </submittedName>
</protein>
<reference evidence="2 3" key="1">
    <citation type="submission" date="2016-10" db="EMBL/GenBank/DDBJ databases">
        <title>Genome sequence of the ascomycete fungus Penicillium subrubescens.</title>
        <authorList>
            <person name="De Vries R.P."/>
            <person name="Peng M."/>
            <person name="Dilokpimol A."/>
            <person name="Hilden K."/>
            <person name="Makela M.R."/>
            <person name="Grigoriev I."/>
            <person name="Riley R."/>
            <person name="Granchi Z."/>
        </authorList>
    </citation>
    <scope>NUCLEOTIDE SEQUENCE [LARGE SCALE GENOMIC DNA]</scope>
    <source>
        <strain evidence="2 3">CBS 132785</strain>
    </source>
</reference>
<dbReference type="Proteomes" id="UP000186955">
    <property type="component" value="Unassembled WGS sequence"/>
</dbReference>
<dbReference type="OrthoDB" id="5046242at2759"/>
<dbReference type="GO" id="GO:0050660">
    <property type="term" value="F:flavin adenine dinucleotide binding"/>
    <property type="evidence" value="ECO:0007669"/>
    <property type="project" value="TreeGrafter"/>
</dbReference>
<comment type="caution">
    <text evidence="2">The sequence shown here is derived from an EMBL/GenBank/DDBJ whole genome shotgun (WGS) entry which is preliminary data.</text>
</comment>
<proteinExistence type="predicted"/>
<organism evidence="2 3">
    <name type="scientific">Penicillium subrubescens</name>
    <dbReference type="NCBI Taxonomy" id="1316194"/>
    <lineage>
        <taxon>Eukaryota</taxon>
        <taxon>Fungi</taxon>
        <taxon>Dikarya</taxon>
        <taxon>Ascomycota</taxon>
        <taxon>Pezizomycotina</taxon>
        <taxon>Eurotiomycetes</taxon>
        <taxon>Eurotiomycetidae</taxon>
        <taxon>Eurotiales</taxon>
        <taxon>Aspergillaceae</taxon>
        <taxon>Penicillium</taxon>
    </lineage>
</organism>
<dbReference type="SUPFAM" id="SSF54373">
    <property type="entry name" value="FAD-linked reductases, C-terminal domain"/>
    <property type="match status" value="1"/>
</dbReference>